<name>A0A6A8LV35_9LACO</name>
<evidence type="ECO:0000313" key="2">
    <source>
        <dbReference type="EMBL" id="MSE06832.1"/>
    </source>
</evidence>
<sequence>KEIDRDLEQVRGTARENLEDFD</sequence>
<dbReference type="AlphaFoldDB" id="A0A6A8LV35"/>
<accession>A0A6A8LV35</accession>
<dbReference type="EMBL" id="WKKZ01001403">
    <property type="protein sequence ID" value="MSE06832.1"/>
    <property type="molecule type" value="Genomic_DNA"/>
</dbReference>
<gene>
    <name evidence="2" type="ORF">GKC34_14215</name>
</gene>
<evidence type="ECO:0000313" key="3">
    <source>
        <dbReference type="Proteomes" id="UP000437575"/>
    </source>
</evidence>
<dbReference type="Proteomes" id="UP000437575">
    <property type="component" value="Unassembled WGS sequence"/>
</dbReference>
<feature type="region of interest" description="Disordered" evidence="1">
    <location>
        <begin position="1"/>
        <end position="22"/>
    </location>
</feature>
<comment type="caution">
    <text evidence="2">The sequence shown here is derived from an EMBL/GenBank/DDBJ whole genome shotgun (WGS) entry which is preliminary data.</text>
</comment>
<protein>
    <submittedName>
        <fullName evidence="2">DUF2129 domain-containing protein</fullName>
    </submittedName>
</protein>
<feature type="non-terminal residue" evidence="2">
    <location>
        <position position="1"/>
    </location>
</feature>
<organism evidence="2 3">
    <name type="scientific">Ligilactobacillus salivarius</name>
    <dbReference type="NCBI Taxonomy" id="1624"/>
    <lineage>
        <taxon>Bacteria</taxon>
        <taxon>Bacillati</taxon>
        <taxon>Bacillota</taxon>
        <taxon>Bacilli</taxon>
        <taxon>Lactobacillales</taxon>
        <taxon>Lactobacillaceae</taxon>
        <taxon>Ligilactobacillus</taxon>
    </lineage>
</organism>
<evidence type="ECO:0000256" key="1">
    <source>
        <dbReference type="SAM" id="MobiDB-lite"/>
    </source>
</evidence>
<reference evidence="2 3" key="1">
    <citation type="submission" date="2019-11" db="EMBL/GenBank/DDBJ databases">
        <title>Draft Genome Sequence of Plant Growth-Promoting Rhizosphere-Associated Bacteria.</title>
        <authorList>
            <person name="Vasilyev I.Y."/>
            <person name="Radchenko V."/>
            <person name="Ilnitskaya E.V."/>
        </authorList>
    </citation>
    <scope>NUCLEOTIDE SEQUENCE [LARGE SCALE GENOMIC DNA]</scope>
    <source>
        <strain evidence="2 3">VRA_1sq_f</strain>
    </source>
</reference>
<proteinExistence type="predicted"/>